<keyword evidence="4 10" id="KW-0732">Signal</keyword>
<dbReference type="PANTHER" id="PTHR23421">
    <property type="entry name" value="BETA-GALACTOSIDASE RELATED"/>
    <property type="match status" value="1"/>
</dbReference>
<evidence type="ECO:0000256" key="8">
    <source>
        <dbReference type="RuleBase" id="RU000675"/>
    </source>
</evidence>
<dbReference type="Gene3D" id="2.102.20.10">
    <property type="entry name" value="Beta-galactosidase, domain 2"/>
    <property type="match status" value="1"/>
</dbReference>
<evidence type="ECO:0000313" key="13">
    <source>
        <dbReference type="Proteomes" id="UP000219602"/>
    </source>
</evidence>
<dbReference type="Proteomes" id="UP000219602">
    <property type="component" value="Chromosome 10"/>
</dbReference>
<sequence>MKPFRHFVCQLVAFCLLAAELSSSAPSASVNSTANAQLQNLVTWDGDSIRVHGERIMFFSGEVHPFRLPVPGTWLDIFQKLRAGGFSGASFYLMWGLLEGQPVHVRTEGVFALEEFFQAASEAGIYLLARPGPYINAEVSGGGFPGWVQRLKGTIRTNDSEFTESTMAYLSHVGGIIAKAQITNGGPVILVQPENEYSICSTYASGNITGCLQPDYMEFIESQLRNAGVTVPFISNDGVPVGNWAPGSGAGAVDIYGMDHYPFSWGVGCDNPSNWARGEWLLNNINATVQKRISPNTPFAMTEYQGGAADFWGGTGVESCTALINHEFARVFNKLIYGLKATVVNFYMIFGGTNWGNLGHAKGYTSYDVGAAISENRAIDREKYSELKLQGYFFQSSPSYLESSPDNGTFGKFTDSRKVVVTQLKSTKTAYYIVRQADHTARVPNFYSLAIPTSKGKLTVPRLGGQLILNGRDSKIHVVDYPVGNANLVYSTAEVMAWRRFKSRTVLILYGGDGETHEFAVEHEHECPESSGGNRFRCRSIDSLLTINWDVQPEGQVLRFSSGLEVHLLWRKDAYNYWILDLPAPAPINNYTSFSRLESTNSSVIIKAGYLMRTARMSEGALFLTGDVNRTTEVNIVGAPVIPTKLYYNGQRVHTTGKGSQISSLIEYRDPKILLPDLSSLEWRYLDTLPEVHTGYDDSKWVPCTNMHTNNTRTLTTPTSLYASDYGFHSGSLLYRGHFTATGHESSLLISTQGGEGFGHSIWLNSTFLGSWPGQTGVLSRNQTFSFPGKLQAHKPYVVTVLIDHMGLHDNWFSDAQEMKEPRGILDYKLSGHTRKSDISWKLTGNLGGEHYQDHSRGPLNEGSLYVERKGFHLPGAPTGKWEKTKLNGLSQAGIGCFATTFNLDFPLGYDIPISLGIKNTTMPAENNDVGRKAVANFRIQIFVNGWQLGKYVNNLGPQTSFVLPEGILNHHGPNYIVLTLWCLDRSGVKLEGVSLEVDAVIQSGKRETRLVEGSRFSHRPYAY</sequence>
<evidence type="ECO:0000256" key="1">
    <source>
        <dbReference type="ARBA" id="ARBA00001412"/>
    </source>
</evidence>
<proteinExistence type="inferred from homology"/>
<dbReference type="EMBL" id="MABQ02000008">
    <property type="protein sequence ID" value="PCD29645.1"/>
    <property type="molecule type" value="Genomic_DNA"/>
</dbReference>
<dbReference type="SMART" id="SM01029">
    <property type="entry name" value="BetaGal_dom2"/>
    <property type="match status" value="1"/>
</dbReference>
<evidence type="ECO:0000313" key="12">
    <source>
        <dbReference type="EMBL" id="PCD29645.1"/>
    </source>
</evidence>
<dbReference type="FunFam" id="2.102.20.10:FF:000001">
    <property type="entry name" value="Beta-galactosidase A"/>
    <property type="match status" value="1"/>
</dbReference>
<dbReference type="SUPFAM" id="SSF51445">
    <property type="entry name" value="(Trans)glycosidases"/>
    <property type="match status" value="1"/>
</dbReference>
<evidence type="ECO:0000256" key="7">
    <source>
        <dbReference type="ARBA" id="ARBA00023295"/>
    </source>
</evidence>
<dbReference type="FunFam" id="2.60.120.260:FF:000065">
    <property type="entry name" value="Beta-galactosidase A"/>
    <property type="match status" value="1"/>
</dbReference>
<evidence type="ECO:0000256" key="3">
    <source>
        <dbReference type="ARBA" id="ARBA00012756"/>
    </source>
</evidence>
<evidence type="ECO:0000259" key="11">
    <source>
        <dbReference type="SMART" id="SM01029"/>
    </source>
</evidence>
<evidence type="ECO:0000256" key="5">
    <source>
        <dbReference type="ARBA" id="ARBA00022801"/>
    </source>
</evidence>
<gene>
    <name evidence="12" type="ORF">AU210_012176</name>
</gene>
<dbReference type="Pfam" id="PF10435">
    <property type="entry name" value="BetaGal_dom2"/>
    <property type="match status" value="1"/>
</dbReference>
<dbReference type="InterPro" id="IPR017853">
    <property type="entry name" value="GH"/>
</dbReference>
<keyword evidence="5 8" id="KW-0378">Hydrolase</keyword>
<keyword evidence="6" id="KW-0325">Glycoprotein</keyword>
<protein>
    <recommendedName>
        <fullName evidence="3 8">Beta-galactosidase</fullName>
        <ecNumber evidence="3 8">3.2.1.23</ecNumber>
    </recommendedName>
</protein>
<dbReference type="InterPro" id="IPR018954">
    <property type="entry name" value="Betagal_dom2"/>
</dbReference>
<dbReference type="GO" id="GO:0005975">
    <property type="term" value="P:carbohydrate metabolic process"/>
    <property type="evidence" value="ECO:0007669"/>
    <property type="project" value="InterPro"/>
</dbReference>
<dbReference type="InterPro" id="IPR001944">
    <property type="entry name" value="Glycoside_Hdrlase_35"/>
</dbReference>
<evidence type="ECO:0000256" key="2">
    <source>
        <dbReference type="ARBA" id="ARBA00009809"/>
    </source>
</evidence>
<comment type="catalytic activity">
    <reaction evidence="1 8">
        <text>Hydrolysis of terminal non-reducing beta-D-galactose residues in beta-D-galactosides.</text>
        <dbReference type="EC" id="3.2.1.23"/>
    </reaction>
</comment>
<feature type="signal peptide" evidence="10">
    <location>
        <begin position="1"/>
        <end position="24"/>
    </location>
</feature>
<dbReference type="AlphaFoldDB" id="A0A2H3GGD1"/>
<dbReference type="Pfam" id="PF01301">
    <property type="entry name" value="Glyco_hydro_35"/>
    <property type="match status" value="1"/>
</dbReference>
<dbReference type="InterPro" id="IPR031330">
    <property type="entry name" value="Gly_Hdrlase_35_cat"/>
</dbReference>
<dbReference type="STRING" id="327505.A0A2H3GGD1"/>
<feature type="domain" description="Beta-galactosidase" evidence="11">
    <location>
        <begin position="400"/>
        <end position="577"/>
    </location>
</feature>
<evidence type="ECO:0000256" key="10">
    <source>
        <dbReference type="SAM" id="SignalP"/>
    </source>
</evidence>
<organism evidence="12 13">
    <name type="scientific">Fusarium oxysporum f. sp. radicis-cucumerinum</name>
    <dbReference type="NCBI Taxonomy" id="327505"/>
    <lineage>
        <taxon>Eukaryota</taxon>
        <taxon>Fungi</taxon>
        <taxon>Dikarya</taxon>
        <taxon>Ascomycota</taxon>
        <taxon>Pezizomycotina</taxon>
        <taxon>Sordariomycetes</taxon>
        <taxon>Hypocreomycetidae</taxon>
        <taxon>Hypocreales</taxon>
        <taxon>Nectriaceae</taxon>
        <taxon>Fusarium</taxon>
        <taxon>Fusarium oxysporum species complex</taxon>
    </lineage>
</organism>
<evidence type="ECO:0000256" key="4">
    <source>
        <dbReference type="ARBA" id="ARBA00022729"/>
    </source>
</evidence>
<dbReference type="Pfam" id="PF13364">
    <property type="entry name" value="BetaGal_ABD2"/>
    <property type="match status" value="2"/>
</dbReference>
<evidence type="ECO:0000256" key="9">
    <source>
        <dbReference type="RuleBase" id="RU003679"/>
    </source>
</evidence>
<dbReference type="InterPro" id="IPR037110">
    <property type="entry name" value="Betagal_dom2_sf"/>
</dbReference>
<accession>A0A2H3GGD1</accession>
<evidence type="ECO:0000256" key="6">
    <source>
        <dbReference type="ARBA" id="ARBA00023180"/>
    </source>
</evidence>
<comment type="similarity">
    <text evidence="2 9">Belongs to the glycosyl hydrolase 35 family.</text>
</comment>
<dbReference type="EC" id="3.2.1.23" evidence="3 8"/>
<dbReference type="GO" id="GO:0004565">
    <property type="term" value="F:beta-galactosidase activity"/>
    <property type="evidence" value="ECO:0007669"/>
    <property type="project" value="UniProtKB-EC"/>
</dbReference>
<dbReference type="InterPro" id="IPR025972">
    <property type="entry name" value="BetaGal_dom3"/>
</dbReference>
<dbReference type="FunFam" id="3.20.20.80:FF:000040">
    <property type="entry name" value="Beta-galactosidase A"/>
    <property type="match status" value="1"/>
</dbReference>
<dbReference type="SUPFAM" id="SSF117100">
    <property type="entry name" value="Beta-galactosidase LacA, domain 3"/>
    <property type="match status" value="1"/>
</dbReference>
<dbReference type="Pfam" id="PF13363">
    <property type="entry name" value="BetaGal_dom3"/>
    <property type="match status" value="1"/>
</dbReference>
<dbReference type="Gene3D" id="3.20.20.80">
    <property type="entry name" value="Glycosidases"/>
    <property type="match status" value="1"/>
</dbReference>
<feature type="chain" id="PRO_5013615025" description="Beta-galactosidase" evidence="10">
    <location>
        <begin position="25"/>
        <end position="1024"/>
    </location>
</feature>
<dbReference type="PROSITE" id="PS01182">
    <property type="entry name" value="GLYCOSYL_HYDROL_F35"/>
    <property type="match status" value="1"/>
</dbReference>
<dbReference type="Gene3D" id="2.60.120.260">
    <property type="entry name" value="Galactose-binding domain-like"/>
    <property type="match status" value="2"/>
</dbReference>
<comment type="caution">
    <text evidence="12">The sequence shown here is derived from an EMBL/GenBank/DDBJ whole genome shotgun (WGS) entry which is preliminary data.</text>
</comment>
<dbReference type="InterPro" id="IPR036833">
    <property type="entry name" value="BetaGal_dom3_sf"/>
</dbReference>
<dbReference type="SUPFAM" id="SSF49785">
    <property type="entry name" value="Galactose-binding domain-like"/>
    <property type="match status" value="2"/>
</dbReference>
<dbReference type="Gene3D" id="2.60.390.10">
    <property type="entry name" value="Beta-galactosidase, domain 3"/>
    <property type="match status" value="1"/>
</dbReference>
<keyword evidence="7 8" id="KW-0326">Glycosidase</keyword>
<dbReference type="InterPro" id="IPR008979">
    <property type="entry name" value="Galactose-bd-like_sf"/>
</dbReference>
<name>A0A2H3GGD1_FUSOX</name>
<reference evidence="12 13" key="2">
    <citation type="journal article" date="2017" name="Sci. Rep.">
        <title>A mobile pathogenicity chromosome in Fusarium oxysporum for infection of multiple cucurbit species.</title>
        <authorList>
            <person name="van Dam P."/>
            <person name="Fokkens L."/>
            <person name="Ayukawa Y."/>
            <person name="van der Gragt M."/>
            <person name="Ter Horst A."/>
            <person name="Brankovics B."/>
            <person name="Houterman P.M."/>
            <person name="Arie T."/>
            <person name="Rep M."/>
        </authorList>
    </citation>
    <scope>NUCLEOTIDE SEQUENCE [LARGE SCALE GENOMIC DNA]</scope>
    <source>
        <strain evidence="12 13">Forc016</strain>
    </source>
</reference>
<dbReference type="PRINTS" id="PR00742">
    <property type="entry name" value="GLHYDRLASE35"/>
</dbReference>
<reference evidence="12 13" key="1">
    <citation type="journal article" date="2016" name="Environ. Microbiol.">
        <title>Effector profiles distinguish formae speciales of Fusarium oxysporum.</title>
        <authorList>
            <person name="van Dam P."/>
            <person name="Fokkens L."/>
            <person name="Schmidt S.M."/>
            <person name="Linmans J.H."/>
            <person name="Kistler H.C."/>
            <person name="Ma L.J."/>
            <person name="Rep M."/>
        </authorList>
    </citation>
    <scope>NUCLEOTIDE SEQUENCE [LARGE SCALE GENOMIC DNA]</scope>
    <source>
        <strain evidence="12 13">Forc016</strain>
    </source>
</reference>
<dbReference type="SUPFAM" id="SSF51011">
    <property type="entry name" value="Glycosyl hydrolase domain"/>
    <property type="match status" value="1"/>
</dbReference>
<dbReference type="InterPro" id="IPR025300">
    <property type="entry name" value="BetaGal_jelly_roll_dom"/>
</dbReference>
<dbReference type="InterPro" id="IPR019801">
    <property type="entry name" value="Glyco_hydro_35_CS"/>
</dbReference>